<accession>A0A9X2MH93</accession>
<evidence type="ECO:0000256" key="8">
    <source>
        <dbReference type="HAMAP-Rule" id="MF_00181"/>
    </source>
</evidence>
<dbReference type="EC" id="3.4.11.1" evidence="8"/>
<dbReference type="PANTHER" id="PTHR11963:SF23">
    <property type="entry name" value="CYTOSOL AMINOPEPTIDASE"/>
    <property type="match status" value="1"/>
</dbReference>
<dbReference type="Pfam" id="PF02789">
    <property type="entry name" value="Peptidase_M17_N"/>
    <property type="match status" value="1"/>
</dbReference>
<evidence type="ECO:0000256" key="2">
    <source>
        <dbReference type="ARBA" id="ARBA00000967"/>
    </source>
</evidence>
<sequence>MEIIVSKINSNKNISDGKIIMAFEGENPLEETNYPIKKEEFNGKFLEIKTLNLALEEKPNKIIFIGLGKRDEINHEKIRKAIGKSIKESNKLNIKNIEVSTIGIDKILTLNEFSKIISETAILANYKFDKYLSNKNKTKLEKLNIVCNEDDYDEINKSINEGKTLGEATNLARNLVNEPSNILTPIKLSEEVDKAGKEYGFDVEVYDEKEIKKFGMEAYLEVSKGSINPPRFIVMKYFGDKDNEENIVGLVGKGLTYDSGGLSLKPNSGMVNMKTDMAGSAAVIGAIAAIAKMELKINVIGAIAACENMISSKAYKPGDIINTMAGKTILVNNTDAEGRLTLVDGVYYLVEKENVNKILDIATLTGAAQRAFGNHVTAVLSNDDTFYRELERATEESGEMIARAPILDEYRKLIKPDIADLTNSSKGPGMITAGIFISEFVKGKPWIHMDIAGTSWSEEELEYIPKGGTGVGVRTIYYLLKENSN</sequence>
<dbReference type="PRINTS" id="PR00481">
    <property type="entry name" value="LAMNOPPTDASE"/>
</dbReference>
<evidence type="ECO:0000256" key="1">
    <source>
        <dbReference type="ARBA" id="ARBA00000135"/>
    </source>
</evidence>
<keyword evidence="8" id="KW-0464">Manganese</keyword>
<evidence type="ECO:0000259" key="9">
    <source>
        <dbReference type="PROSITE" id="PS00631"/>
    </source>
</evidence>
<comment type="catalytic activity">
    <reaction evidence="2 8">
        <text>Release of an N-terminal amino acid, preferentially leucine, but not glutamic or aspartic acids.</text>
        <dbReference type="EC" id="3.4.11.10"/>
    </reaction>
</comment>
<dbReference type="Proteomes" id="UP001142078">
    <property type="component" value="Unassembled WGS sequence"/>
</dbReference>
<feature type="binding site" evidence="8">
    <location>
        <position position="337"/>
    </location>
    <ligand>
        <name>Mn(2+)</name>
        <dbReference type="ChEBI" id="CHEBI:29035"/>
        <label>2</label>
    </ligand>
</feature>
<dbReference type="PANTHER" id="PTHR11963">
    <property type="entry name" value="LEUCINE AMINOPEPTIDASE-RELATED"/>
    <property type="match status" value="1"/>
</dbReference>
<evidence type="ECO:0000256" key="6">
    <source>
        <dbReference type="ARBA" id="ARBA00022801"/>
    </source>
</evidence>
<dbReference type="GO" id="GO:0070006">
    <property type="term" value="F:metalloaminopeptidase activity"/>
    <property type="evidence" value="ECO:0007669"/>
    <property type="project" value="InterPro"/>
</dbReference>
<feature type="domain" description="Cytosol aminopeptidase" evidence="9">
    <location>
        <begin position="333"/>
        <end position="340"/>
    </location>
</feature>
<feature type="binding site" evidence="8">
    <location>
        <position position="276"/>
    </location>
    <ligand>
        <name>Mn(2+)</name>
        <dbReference type="ChEBI" id="CHEBI:29035"/>
        <label>2</label>
    </ligand>
</feature>
<organism evidence="10 11">
    <name type="scientific">Anaerosalibacter massiliensis</name>
    <dbReference type="NCBI Taxonomy" id="1347392"/>
    <lineage>
        <taxon>Bacteria</taxon>
        <taxon>Bacillati</taxon>
        <taxon>Bacillota</taxon>
        <taxon>Tissierellia</taxon>
        <taxon>Tissierellales</taxon>
        <taxon>Sporanaerobacteraceae</taxon>
        <taxon>Anaerosalibacter</taxon>
    </lineage>
</organism>
<feature type="binding site" evidence="8">
    <location>
        <position position="258"/>
    </location>
    <ligand>
        <name>Mn(2+)</name>
        <dbReference type="ChEBI" id="CHEBI:29035"/>
        <label>1</label>
    </ligand>
</feature>
<evidence type="ECO:0000313" key="11">
    <source>
        <dbReference type="Proteomes" id="UP001142078"/>
    </source>
</evidence>
<dbReference type="NCBIfam" id="NF002083">
    <property type="entry name" value="PRK00913.3-5"/>
    <property type="match status" value="1"/>
</dbReference>
<comment type="caution">
    <text evidence="10">The sequence shown here is derived from an EMBL/GenBank/DDBJ whole genome shotgun (WGS) entry which is preliminary data.</text>
</comment>
<comment type="catalytic activity">
    <reaction evidence="1 8">
        <text>Release of an N-terminal amino acid, Xaa-|-Yaa-, in which Xaa is preferably Leu, but may be other amino acids including Pro although not Arg or Lys, and Yaa may be Pro. Amino acid amides and methyl esters are also readily hydrolyzed, but rates on arylamides are exceedingly low.</text>
        <dbReference type="EC" id="3.4.11.1"/>
    </reaction>
</comment>
<dbReference type="RefSeq" id="WP_050069752.1">
    <property type="nucleotide sequence ID" value="NZ_CABKTM010000019.1"/>
</dbReference>
<name>A0A9X2MH93_9FIRM</name>
<dbReference type="EMBL" id="JANJZL010000003">
    <property type="protein sequence ID" value="MCR2043609.1"/>
    <property type="molecule type" value="Genomic_DNA"/>
</dbReference>
<evidence type="ECO:0000256" key="5">
    <source>
        <dbReference type="ARBA" id="ARBA00022670"/>
    </source>
</evidence>
<feature type="binding site" evidence="8">
    <location>
        <position position="335"/>
    </location>
    <ligand>
        <name>Mn(2+)</name>
        <dbReference type="ChEBI" id="CHEBI:29035"/>
        <label>1</label>
    </ligand>
</feature>
<evidence type="ECO:0000256" key="7">
    <source>
        <dbReference type="ARBA" id="ARBA00049972"/>
    </source>
</evidence>
<dbReference type="PROSITE" id="PS00631">
    <property type="entry name" value="CYTOSOL_AP"/>
    <property type="match status" value="1"/>
</dbReference>
<evidence type="ECO:0000256" key="4">
    <source>
        <dbReference type="ARBA" id="ARBA00022438"/>
    </source>
</evidence>
<dbReference type="NCBIfam" id="NF002073">
    <property type="entry name" value="PRK00913.1-2"/>
    <property type="match status" value="1"/>
</dbReference>
<keyword evidence="4 8" id="KW-0031">Aminopeptidase</keyword>
<dbReference type="InterPro" id="IPR043472">
    <property type="entry name" value="Macro_dom-like"/>
</dbReference>
<comment type="function">
    <text evidence="7 8">Presumably involved in the processing and regular turnover of intracellular proteins. Catalyzes the removal of unsubstituted N-terminal amino acids from various peptides.</text>
</comment>
<comment type="cofactor">
    <cofactor evidence="8">
        <name>Mn(2+)</name>
        <dbReference type="ChEBI" id="CHEBI:29035"/>
    </cofactor>
    <text evidence="8">Binds 2 manganese ions per subunit.</text>
</comment>
<keyword evidence="8" id="KW-0479">Metal-binding</keyword>
<dbReference type="InterPro" id="IPR011356">
    <property type="entry name" value="Leucine_aapep/pepB"/>
</dbReference>
<feature type="binding site" evidence="8">
    <location>
        <position position="337"/>
    </location>
    <ligand>
        <name>Mn(2+)</name>
        <dbReference type="ChEBI" id="CHEBI:29035"/>
        <label>1</label>
    </ligand>
</feature>
<dbReference type="InterPro" id="IPR000819">
    <property type="entry name" value="Peptidase_M17_C"/>
</dbReference>
<dbReference type="InterPro" id="IPR023042">
    <property type="entry name" value="Peptidase_M17_leu_NH2_pept"/>
</dbReference>
<evidence type="ECO:0000256" key="3">
    <source>
        <dbReference type="ARBA" id="ARBA00009528"/>
    </source>
</evidence>
<reference evidence="10" key="1">
    <citation type="submission" date="2022-07" db="EMBL/GenBank/DDBJ databases">
        <title>Enhanced cultured diversity of the mouse gut microbiota enables custom-made synthetic communities.</title>
        <authorList>
            <person name="Afrizal A."/>
        </authorList>
    </citation>
    <scope>NUCLEOTIDE SEQUENCE</scope>
    <source>
        <strain evidence="10">DSM 29482</strain>
    </source>
</reference>
<keyword evidence="8" id="KW-0963">Cytoplasm</keyword>
<feature type="active site" evidence="8">
    <location>
        <position position="339"/>
    </location>
</feature>
<dbReference type="GO" id="GO:0030145">
    <property type="term" value="F:manganese ion binding"/>
    <property type="evidence" value="ECO:0007669"/>
    <property type="project" value="UniProtKB-UniRule"/>
</dbReference>
<evidence type="ECO:0000313" key="10">
    <source>
        <dbReference type="EMBL" id="MCR2043609.1"/>
    </source>
</evidence>
<keyword evidence="5 8" id="KW-0645">Protease</keyword>
<dbReference type="CDD" id="cd00433">
    <property type="entry name" value="Peptidase_M17"/>
    <property type="match status" value="1"/>
</dbReference>
<gene>
    <name evidence="8" type="primary">pepA</name>
    <name evidence="10" type="ORF">NSA23_05690</name>
</gene>
<dbReference type="Gene3D" id="3.40.630.10">
    <property type="entry name" value="Zn peptidases"/>
    <property type="match status" value="1"/>
</dbReference>
<dbReference type="SUPFAM" id="SSF53187">
    <property type="entry name" value="Zn-dependent exopeptidases"/>
    <property type="match status" value="1"/>
</dbReference>
<dbReference type="GO" id="GO:0006508">
    <property type="term" value="P:proteolysis"/>
    <property type="evidence" value="ECO:0007669"/>
    <property type="project" value="UniProtKB-KW"/>
</dbReference>
<dbReference type="Pfam" id="PF00883">
    <property type="entry name" value="Peptidase_M17"/>
    <property type="match status" value="1"/>
</dbReference>
<proteinExistence type="inferred from homology"/>
<dbReference type="OrthoDB" id="9809354at2"/>
<protein>
    <recommendedName>
        <fullName evidence="8">Probable cytosol aminopeptidase</fullName>
        <ecNumber evidence="8">3.4.11.1</ecNumber>
    </recommendedName>
    <alternativeName>
        <fullName evidence="8">Leucine aminopeptidase</fullName>
        <shortName evidence="8">LAP</shortName>
        <ecNumber evidence="8">3.4.11.10</ecNumber>
    </alternativeName>
    <alternativeName>
        <fullName evidence="8">Leucyl aminopeptidase</fullName>
    </alternativeName>
</protein>
<dbReference type="EC" id="3.4.11.10" evidence="8"/>
<feature type="binding site" evidence="8">
    <location>
        <position position="253"/>
    </location>
    <ligand>
        <name>Mn(2+)</name>
        <dbReference type="ChEBI" id="CHEBI:29035"/>
        <label>2</label>
    </ligand>
</feature>
<dbReference type="AlphaFoldDB" id="A0A9X2MH93"/>
<dbReference type="HAMAP" id="MF_00181">
    <property type="entry name" value="Cytosol_peptidase_M17"/>
    <property type="match status" value="1"/>
</dbReference>
<feature type="active site" evidence="8">
    <location>
        <position position="265"/>
    </location>
</feature>
<keyword evidence="6 8" id="KW-0378">Hydrolase</keyword>
<dbReference type="Gene3D" id="3.40.220.10">
    <property type="entry name" value="Leucine Aminopeptidase, subunit E, domain 1"/>
    <property type="match status" value="1"/>
</dbReference>
<comment type="subcellular location">
    <subcellularLocation>
        <location evidence="8">Cytoplasm</location>
    </subcellularLocation>
</comment>
<feature type="binding site" evidence="8">
    <location>
        <position position="258"/>
    </location>
    <ligand>
        <name>Mn(2+)</name>
        <dbReference type="ChEBI" id="CHEBI:29035"/>
        <label>2</label>
    </ligand>
</feature>
<dbReference type="GO" id="GO:0005737">
    <property type="term" value="C:cytoplasm"/>
    <property type="evidence" value="ECO:0007669"/>
    <property type="project" value="UniProtKB-SubCell"/>
</dbReference>
<comment type="similarity">
    <text evidence="3 8">Belongs to the peptidase M17 family.</text>
</comment>
<dbReference type="InterPro" id="IPR008283">
    <property type="entry name" value="Peptidase_M17_N"/>
</dbReference>
<keyword evidence="11" id="KW-1185">Reference proteome</keyword>
<dbReference type="SUPFAM" id="SSF52949">
    <property type="entry name" value="Macro domain-like"/>
    <property type="match status" value="1"/>
</dbReference>